<dbReference type="Pfam" id="PF02627">
    <property type="entry name" value="CMD"/>
    <property type="match status" value="1"/>
</dbReference>
<dbReference type="InterPro" id="IPR014710">
    <property type="entry name" value="RmlC-like_jellyroll"/>
</dbReference>
<gene>
    <name evidence="3" type="ORF">DI603_10100</name>
</gene>
<evidence type="ECO:0000259" key="2">
    <source>
        <dbReference type="Pfam" id="PF07883"/>
    </source>
</evidence>
<dbReference type="PANTHER" id="PTHR43698:SF1">
    <property type="entry name" value="BLL4564 PROTEIN"/>
    <property type="match status" value="1"/>
</dbReference>
<dbReference type="SUPFAM" id="SSF51182">
    <property type="entry name" value="RmlC-like cupins"/>
    <property type="match status" value="1"/>
</dbReference>
<dbReference type="EMBL" id="QFOD01000008">
    <property type="protein sequence ID" value="PZP32377.1"/>
    <property type="molecule type" value="Genomic_DNA"/>
</dbReference>
<dbReference type="Pfam" id="PF07883">
    <property type="entry name" value="Cupin_2"/>
    <property type="match status" value="1"/>
</dbReference>
<feature type="domain" description="Carboxymuconolactone decarboxylase-like" evidence="1">
    <location>
        <begin position="179"/>
        <end position="263"/>
    </location>
</feature>
<name>A0A2W5DT68_9BURK</name>
<evidence type="ECO:0000313" key="3">
    <source>
        <dbReference type="EMBL" id="PZP32377.1"/>
    </source>
</evidence>
<evidence type="ECO:0000259" key="1">
    <source>
        <dbReference type="Pfam" id="PF02627"/>
    </source>
</evidence>
<dbReference type="Proteomes" id="UP000249633">
    <property type="component" value="Unassembled WGS sequence"/>
</dbReference>
<dbReference type="InterPro" id="IPR029032">
    <property type="entry name" value="AhpD-like"/>
</dbReference>
<protein>
    <submittedName>
        <fullName evidence="3">Carboxymuconolactone decarboxylase</fullName>
    </submittedName>
</protein>
<dbReference type="InterPro" id="IPR047263">
    <property type="entry name" value="HNL-like_cupin"/>
</dbReference>
<dbReference type="SUPFAM" id="SSF69118">
    <property type="entry name" value="AhpD-like"/>
    <property type="match status" value="1"/>
</dbReference>
<dbReference type="InterPro" id="IPR003779">
    <property type="entry name" value="CMD-like"/>
</dbReference>
<dbReference type="AlphaFoldDB" id="A0A2W5DT68"/>
<feature type="domain" description="Cupin type-2" evidence="2">
    <location>
        <begin position="66"/>
        <end position="130"/>
    </location>
</feature>
<dbReference type="PANTHER" id="PTHR43698">
    <property type="entry name" value="RIBD C-TERMINAL DOMAIN CONTAINING PROTEIN"/>
    <property type="match status" value="1"/>
</dbReference>
<sequence>MKPLITAAAVALAIAEPGVAAEADLQISRAGSRAAYTAPAQYFTGLVRVEMLQTPSGAERASAGSVSFSPGARTAWHSHPLGQTLVVTAGVGRIQRWGGPVEEIRVGDVVHIPPHVKHWHGAAADSAMTHIAITEMQDGSAADWMEQVSEADYRVAPVPMPATASAPSQGQKLFGDIAPKFGQLTDEVLFGDVWARPGLSRRDRSLATVSALTALYRPEQLRSHLALARQNGLSEAELVEVITQLAFYAGWPNAVTALGVAREVFAADKP</sequence>
<dbReference type="InterPro" id="IPR013096">
    <property type="entry name" value="Cupin_2"/>
</dbReference>
<dbReference type="Gene3D" id="2.60.120.10">
    <property type="entry name" value="Jelly Rolls"/>
    <property type="match status" value="1"/>
</dbReference>
<dbReference type="Gene3D" id="1.20.1290.10">
    <property type="entry name" value="AhpD-like"/>
    <property type="match status" value="1"/>
</dbReference>
<accession>A0A2W5DT68</accession>
<evidence type="ECO:0000313" key="4">
    <source>
        <dbReference type="Proteomes" id="UP000249633"/>
    </source>
</evidence>
<dbReference type="GO" id="GO:0051920">
    <property type="term" value="F:peroxiredoxin activity"/>
    <property type="evidence" value="ECO:0007669"/>
    <property type="project" value="InterPro"/>
</dbReference>
<dbReference type="CDD" id="cd02233">
    <property type="entry name" value="cupin_HNL-like"/>
    <property type="match status" value="1"/>
</dbReference>
<organism evidence="3 4">
    <name type="scientific">Roseateles depolymerans</name>
    <dbReference type="NCBI Taxonomy" id="76731"/>
    <lineage>
        <taxon>Bacteria</taxon>
        <taxon>Pseudomonadati</taxon>
        <taxon>Pseudomonadota</taxon>
        <taxon>Betaproteobacteria</taxon>
        <taxon>Burkholderiales</taxon>
        <taxon>Sphaerotilaceae</taxon>
        <taxon>Roseateles</taxon>
    </lineage>
</organism>
<proteinExistence type="predicted"/>
<comment type="caution">
    <text evidence="3">The sequence shown here is derived from an EMBL/GenBank/DDBJ whole genome shotgun (WGS) entry which is preliminary data.</text>
</comment>
<reference evidence="3 4" key="1">
    <citation type="submission" date="2017-08" db="EMBL/GenBank/DDBJ databases">
        <title>Infants hospitalized years apart are colonized by the same room-sourced microbial strains.</title>
        <authorList>
            <person name="Brooks B."/>
            <person name="Olm M.R."/>
            <person name="Firek B.A."/>
            <person name="Baker R."/>
            <person name="Thomas B.C."/>
            <person name="Morowitz M.J."/>
            <person name="Banfield J.F."/>
        </authorList>
    </citation>
    <scope>NUCLEOTIDE SEQUENCE [LARGE SCALE GENOMIC DNA]</scope>
    <source>
        <strain evidence="3">S2_012_000_R2_81</strain>
    </source>
</reference>
<dbReference type="InterPro" id="IPR011051">
    <property type="entry name" value="RmlC_Cupin_sf"/>
</dbReference>